<protein>
    <submittedName>
        <fullName evidence="1">Uncharacterized protein</fullName>
    </submittedName>
</protein>
<name>A0A0G4HVS0_9ALVE</name>
<proteinExistence type="predicted"/>
<dbReference type="EMBL" id="CDMZ01004078">
    <property type="protein sequence ID" value="CEM48576.1"/>
    <property type="molecule type" value="Genomic_DNA"/>
</dbReference>
<dbReference type="PhylomeDB" id="A0A0G4HVS0"/>
<sequence length="203" mass="22731">MDDHIHEIARALLFGAQPAPTHFASANLFGSPPSSRPPRGRPLIGHRILFPPPILSVVGPEWWVYDHEGGDEAMQAFVSSSSERWIRTSDDGWMEKDQYELLGDLGVVANRNSWRAPDIGKCWFVFLQFFQAHAQEGFLSGTFLRNTKQSFDGPSNPLLIHVKDGPCLLVGQAGKMYMHCGDVSASMMRCAGYNYTHYSSRRC</sequence>
<organism evidence="1">
    <name type="scientific">Chromera velia CCMP2878</name>
    <dbReference type="NCBI Taxonomy" id="1169474"/>
    <lineage>
        <taxon>Eukaryota</taxon>
        <taxon>Sar</taxon>
        <taxon>Alveolata</taxon>
        <taxon>Colpodellida</taxon>
        <taxon>Chromeraceae</taxon>
        <taxon>Chromera</taxon>
    </lineage>
</organism>
<evidence type="ECO:0000313" key="1">
    <source>
        <dbReference type="EMBL" id="CEM48576.1"/>
    </source>
</evidence>
<dbReference type="AlphaFoldDB" id="A0A0G4HVS0"/>
<gene>
    <name evidence="1" type="ORF">Cvel_8907</name>
</gene>
<accession>A0A0G4HVS0</accession>
<dbReference type="VEuPathDB" id="CryptoDB:Cvel_8907"/>
<reference evidence="1" key="1">
    <citation type="submission" date="2014-11" db="EMBL/GenBank/DDBJ databases">
        <authorList>
            <person name="Otto D Thomas"/>
            <person name="Naeem Raeece"/>
        </authorList>
    </citation>
    <scope>NUCLEOTIDE SEQUENCE</scope>
</reference>